<evidence type="ECO:0000259" key="7">
    <source>
        <dbReference type="PROSITE" id="PS50902"/>
    </source>
</evidence>
<dbReference type="Gene3D" id="3.40.50.360">
    <property type="match status" value="1"/>
</dbReference>
<evidence type="ECO:0000313" key="8">
    <source>
        <dbReference type="EMBL" id="MCA9383155.1"/>
    </source>
</evidence>
<dbReference type="InterPro" id="IPR029039">
    <property type="entry name" value="Flavoprotein-like_sf"/>
</dbReference>
<reference evidence="8" key="1">
    <citation type="submission" date="2020-04" db="EMBL/GenBank/DDBJ databases">
        <authorList>
            <person name="Zhang T."/>
        </authorList>
    </citation>
    <scope>NUCLEOTIDE SEQUENCE</scope>
    <source>
        <strain evidence="8">HKST-UBA14</strain>
    </source>
</reference>
<dbReference type="PANTHER" id="PTHR42809">
    <property type="entry name" value="FLAVODOXIN 2"/>
    <property type="match status" value="1"/>
</dbReference>
<sequence length="155" mass="17390">MSAQKDIKIIYASTSGNVEFACETIAELLNEAGYQATLHRAENTPIELLLENNLFLLASSTWEHGEVNPFFNKLLKEMKEADLSGKKALLLGLGDMRYEPVLFNLGIEIVKDRFVESGGEIVKPALKLNGEPYHQVDTMIKPWVNKIIEKLQNEG</sequence>
<evidence type="ECO:0000256" key="6">
    <source>
        <dbReference type="ARBA" id="ARBA00022982"/>
    </source>
</evidence>
<evidence type="ECO:0000313" key="9">
    <source>
        <dbReference type="Proteomes" id="UP000783287"/>
    </source>
</evidence>
<evidence type="ECO:0000256" key="3">
    <source>
        <dbReference type="ARBA" id="ARBA00022448"/>
    </source>
</evidence>
<keyword evidence="4" id="KW-0285">Flavoprotein</keyword>
<dbReference type="AlphaFoldDB" id="A0A955L4Y8"/>
<name>A0A955L4Y8_9BACT</name>
<proteinExistence type="inferred from homology"/>
<keyword evidence="5" id="KW-0288">FMN</keyword>
<evidence type="ECO:0000256" key="1">
    <source>
        <dbReference type="ARBA" id="ARBA00001917"/>
    </source>
</evidence>
<dbReference type="PANTHER" id="PTHR42809:SF1">
    <property type="entry name" value="FLAVODOXIN 1"/>
    <property type="match status" value="1"/>
</dbReference>
<accession>A0A955L4Y8</accession>
<protein>
    <submittedName>
        <fullName evidence="8">Flavodoxin family protein</fullName>
    </submittedName>
</protein>
<dbReference type="Pfam" id="PF00258">
    <property type="entry name" value="Flavodoxin_1"/>
    <property type="match status" value="1"/>
</dbReference>
<organism evidence="8 9">
    <name type="scientific">Candidatus Dojkabacteria bacterium</name>
    <dbReference type="NCBI Taxonomy" id="2099670"/>
    <lineage>
        <taxon>Bacteria</taxon>
        <taxon>Candidatus Dojkabacteria</taxon>
    </lineage>
</organism>
<dbReference type="GO" id="GO:0010181">
    <property type="term" value="F:FMN binding"/>
    <property type="evidence" value="ECO:0007669"/>
    <property type="project" value="InterPro"/>
</dbReference>
<dbReference type="EMBL" id="JAGQLK010000032">
    <property type="protein sequence ID" value="MCA9383155.1"/>
    <property type="molecule type" value="Genomic_DNA"/>
</dbReference>
<evidence type="ECO:0000256" key="5">
    <source>
        <dbReference type="ARBA" id="ARBA00022643"/>
    </source>
</evidence>
<keyword evidence="6" id="KW-0249">Electron transport</keyword>
<dbReference type="PROSITE" id="PS50902">
    <property type="entry name" value="FLAVODOXIN_LIKE"/>
    <property type="match status" value="1"/>
</dbReference>
<evidence type="ECO:0000256" key="4">
    <source>
        <dbReference type="ARBA" id="ARBA00022630"/>
    </source>
</evidence>
<reference evidence="8" key="2">
    <citation type="journal article" date="2021" name="Microbiome">
        <title>Successional dynamics and alternative stable states in a saline activated sludge microbial community over 9 years.</title>
        <authorList>
            <person name="Wang Y."/>
            <person name="Ye J."/>
            <person name="Ju F."/>
            <person name="Liu L."/>
            <person name="Boyd J.A."/>
            <person name="Deng Y."/>
            <person name="Parks D.H."/>
            <person name="Jiang X."/>
            <person name="Yin X."/>
            <person name="Woodcroft B.J."/>
            <person name="Tyson G.W."/>
            <person name="Hugenholtz P."/>
            <person name="Polz M.F."/>
            <person name="Zhang T."/>
        </authorList>
    </citation>
    <scope>NUCLEOTIDE SEQUENCE</scope>
    <source>
        <strain evidence="8">HKST-UBA14</strain>
    </source>
</reference>
<comment type="cofactor">
    <cofactor evidence="1">
        <name>FMN</name>
        <dbReference type="ChEBI" id="CHEBI:58210"/>
    </cofactor>
</comment>
<dbReference type="Proteomes" id="UP000783287">
    <property type="component" value="Unassembled WGS sequence"/>
</dbReference>
<comment type="caution">
    <text evidence="8">The sequence shown here is derived from an EMBL/GenBank/DDBJ whole genome shotgun (WGS) entry which is preliminary data.</text>
</comment>
<comment type="similarity">
    <text evidence="2">Belongs to the flavodoxin family.</text>
</comment>
<evidence type="ECO:0000256" key="2">
    <source>
        <dbReference type="ARBA" id="ARBA00005267"/>
    </source>
</evidence>
<dbReference type="InterPro" id="IPR050619">
    <property type="entry name" value="Flavodoxin"/>
</dbReference>
<dbReference type="InterPro" id="IPR008254">
    <property type="entry name" value="Flavodoxin/NO_synth"/>
</dbReference>
<gene>
    <name evidence="8" type="ORF">KC909_02210</name>
</gene>
<feature type="domain" description="Flavodoxin-like" evidence="7">
    <location>
        <begin position="7"/>
        <end position="148"/>
    </location>
</feature>
<dbReference type="SUPFAM" id="SSF52218">
    <property type="entry name" value="Flavoproteins"/>
    <property type="match status" value="1"/>
</dbReference>
<keyword evidence="3" id="KW-0813">Transport</keyword>